<organism evidence="1">
    <name type="scientific">Bracon brevicornis</name>
    <dbReference type="NCBI Taxonomy" id="1563983"/>
    <lineage>
        <taxon>Eukaryota</taxon>
        <taxon>Metazoa</taxon>
        <taxon>Ecdysozoa</taxon>
        <taxon>Arthropoda</taxon>
        <taxon>Hexapoda</taxon>
        <taxon>Insecta</taxon>
        <taxon>Pterygota</taxon>
        <taxon>Neoptera</taxon>
        <taxon>Endopterygota</taxon>
        <taxon>Hymenoptera</taxon>
        <taxon>Apocrita</taxon>
        <taxon>Ichneumonoidea</taxon>
        <taxon>Braconidae</taxon>
        <taxon>Braconinae</taxon>
        <taxon>Bracon</taxon>
    </lineage>
</organism>
<sequence>MLMHNRGITKVQPGDLLRSDQFHTASDVETTASGEVERSNIRGYAEELIINGLPKMFKGRGSGLLKFMKNTDSTKRLTWNSQEEVILDGKKIDGSNIVDLVNDGVRFRKTFNPEGRVNFTRYLKSIKAPRDFAGNRK</sequence>
<accession>A0A6V7JJ81</accession>
<dbReference type="EMBL" id="CADCXW020000017">
    <property type="protein sequence ID" value="CAD1551418.1"/>
    <property type="molecule type" value="Genomic_DNA"/>
</dbReference>
<gene>
    <name evidence="1" type="ORF">BBRV_LOCUS52662</name>
</gene>
<reference evidence="1" key="1">
    <citation type="submission" date="2020-07" db="EMBL/GenBank/DDBJ databases">
        <authorList>
            <person name="Ferguson B K."/>
        </authorList>
    </citation>
    <scope>NUCLEOTIDE SEQUENCE</scope>
    <source>
        <strain evidence="1">L06</strain>
    </source>
</reference>
<name>A0A6V7JJ81_9HYME</name>
<evidence type="ECO:0000313" key="1">
    <source>
        <dbReference type="EMBL" id="CAD1551418.1"/>
    </source>
</evidence>
<protein>
    <submittedName>
        <fullName evidence="1">Uncharacterized protein</fullName>
    </submittedName>
</protein>
<dbReference type="AlphaFoldDB" id="A0A6V7JJ81"/>
<proteinExistence type="predicted"/>